<keyword evidence="7" id="KW-1185">Reference proteome</keyword>
<dbReference type="AlphaFoldDB" id="A0A9P4HZV6"/>
<dbReference type="EMBL" id="ML978712">
    <property type="protein sequence ID" value="KAF2090592.1"/>
    <property type="molecule type" value="Genomic_DNA"/>
</dbReference>
<reference evidence="6" key="1">
    <citation type="journal article" date="2020" name="Stud. Mycol.">
        <title>101 Dothideomycetes genomes: a test case for predicting lifestyles and emergence of pathogens.</title>
        <authorList>
            <person name="Haridas S."/>
            <person name="Albert R."/>
            <person name="Binder M."/>
            <person name="Bloem J."/>
            <person name="Labutti K."/>
            <person name="Salamov A."/>
            <person name="Andreopoulos B."/>
            <person name="Baker S."/>
            <person name="Barry K."/>
            <person name="Bills G."/>
            <person name="Bluhm B."/>
            <person name="Cannon C."/>
            <person name="Castanera R."/>
            <person name="Culley D."/>
            <person name="Daum C."/>
            <person name="Ezra D."/>
            <person name="Gonzalez J."/>
            <person name="Henrissat B."/>
            <person name="Kuo A."/>
            <person name="Liang C."/>
            <person name="Lipzen A."/>
            <person name="Lutzoni F."/>
            <person name="Magnuson J."/>
            <person name="Mondo S."/>
            <person name="Nolan M."/>
            <person name="Ohm R."/>
            <person name="Pangilinan J."/>
            <person name="Park H.-J."/>
            <person name="Ramirez L."/>
            <person name="Alfaro M."/>
            <person name="Sun H."/>
            <person name="Tritt A."/>
            <person name="Yoshinaga Y."/>
            <person name="Zwiers L.-H."/>
            <person name="Turgeon B."/>
            <person name="Goodwin S."/>
            <person name="Spatafora J."/>
            <person name="Crous P."/>
            <person name="Grigoriev I."/>
        </authorList>
    </citation>
    <scope>NUCLEOTIDE SEQUENCE</scope>
    <source>
        <strain evidence="6">CBS 121410</strain>
    </source>
</reference>
<feature type="domain" description="MYND-type" evidence="5">
    <location>
        <begin position="36"/>
        <end position="57"/>
    </location>
</feature>
<dbReference type="SUPFAM" id="SSF144232">
    <property type="entry name" value="HIT/MYND zinc finger-like"/>
    <property type="match status" value="1"/>
</dbReference>
<evidence type="ECO:0000256" key="1">
    <source>
        <dbReference type="ARBA" id="ARBA00022723"/>
    </source>
</evidence>
<dbReference type="Gene3D" id="6.10.140.2220">
    <property type="match status" value="1"/>
</dbReference>
<evidence type="ECO:0000313" key="6">
    <source>
        <dbReference type="EMBL" id="KAF2090592.1"/>
    </source>
</evidence>
<proteinExistence type="predicted"/>
<feature type="region of interest" description="Disordered" evidence="4">
    <location>
        <begin position="168"/>
        <end position="188"/>
    </location>
</feature>
<dbReference type="OrthoDB" id="432970at2759"/>
<accession>A0A9P4HZV6</accession>
<dbReference type="InterPro" id="IPR002893">
    <property type="entry name" value="Znf_MYND"/>
</dbReference>
<evidence type="ECO:0000313" key="7">
    <source>
        <dbReference type="Proteomes" id="UP000799776"/>
    </source>
</evidence>
<dbReference type="Pfam" id="PF01753">
    <property type="entry name" value="zf-MYND"/>
    <property type="match status" value="1"/>
</dbReference>
<dbReference type="GO" id="GO:0008270">
    <property type="term" value="F:zinc ion binding"/>
    <property type="evidence" value="ECO:0007669"/>
    <property type="project" value="UniProtKB-KW"/>
</dbReference>
<protein>
    <recommendedName>
        <fullName evidence="5">MYND-type domain-containing protein</fullName>
    </recommendedName>
</protein>
<keyword evidence="2" id="KW-0863">Zinc-finger</keyword>
<organism evidence="6 7">
    <name type="scientific">Saccharata proteae CBS 121410</name>
    <dbReference type="NCBI Taxonomy" id="1314787"/>
    <lineage>
        <taxon>Eukaryota</taxon>
        <taxon>Fungi</taxon>
        <taxon>Dikarya</taxon>
        <taxon>Ascomycota</taxon>
        <taxon>Pezizomycotina</taxon>
        <taxon>Dothideomycetes</taxon>
        <taxon>Dothideomycetes incertae sedis</taxon>
        <taxon>Botryosphaeriales</taxon>
        <taxon>Saccharataceae</taxon>
        <taxon>Saccharata</taxon>
    </lineage>
</organism>
<dbReference type="Proteomes" id="UP000799776">
    <property type="component" value="Unassembled WGS sequence"/>
</dbReference>
<keyword evidence="3" id="KW-0862">Zinc</keyword>
<sequence length="207" mass="23210">MSCRPWPALVLSSVLEMPNPCGRSSEKEDPLFKDEQKTYYCDTQCQKEDWPHHKKMCRCLMHRPFPSLIITTVATFSFFPEFRKPMTTLTFIASFGNLAPVEVFSSQTSVLLDTIERGLQKLAGSSSNEISAAVTAAGIGGVRVKLPGLSMQTGVTELDLTYRRRQTYQDKEDEDSGTGAPKKPKPIPDTTELLIYHIHDYYAISPL</sequence>
<keyword evidence="1" id="KW-0479">Metal-binding</keyword>
<evidence type="ECO:0000259" key="5">
    <source>
        <dbReference type="Pfam" id="PF01753"/>
    </source>
</evidence>
<evidence type="ECO:0000256" key="2">
    <source>
        <dbReference type="ARBA" id="ARBA00022771"/>
    </source>
</evidence>
<evidence type="ECO:0000256" key="4">
    <source>
        <dbReference type="SAM" id="MobiDB-lite"/>
    </source>
</evidence>
<gene>
    <name evidence="6" type="ORF">K490DRAFT_53578</name>
</gene>
<evidence type="ECO:0000256" key="3">
    <source>
        <dbReference type="ARBA" id="ARBA00022833"/>
    </source>
</evidence>
<comment type="caution">
    <text evidence="6">The sequence shown here is derived from an EMBL/GenBank/DDBJ whole genome shotgun (WGS) entry which is preliminary data.</text>
</comment>
<name>A0A9P4HZV6_9PEZI</name>